<dbReference type="SUPFAM" id="SSF55785">
    <property type="entry name" value="PYP-like sensor domain (PAS domain)"/>
    <property type="match status" value="1"/>
</dbReference>
<name>A0A4R6VUP0_9HYPH</name>
<keyword evidence="5" id="KW-0808">Transferase</keyword>
<reference evidence="13 14" key="1">
    <citation type="submission" date="2019-03" db="EMBL/GenBank/DDBJ databases">
        <title>Genomic Encyclopedia of Type Strains, Phase III (KMG-III): the genomes of soil and plant-associated and newly described type strains.</title>
        <authorList>
            <person name="Whitman W."/>
        </authorList>
    </citation>
    <scope>NUCLEOTIDE SEQUENCE [LARGE SCALE GENOMIC DNA]</scope>
    <source>
        <strain evidence="13 14">CGMCC 1.7002</strain>
    </source>
</reference>
<dbReference type="SMART" id="SM00387">
    <property type="entry name" value="HATPase_c"/>
    <property type="match status" value="1"/>
</dbReference>
<dbReference type="Proteomes" id="UP000295391">
    <property type="component" value="Unassembled WGS sequence"/>
</dbReference>
<dbReference type="Gene3D" id="1.10.287.130">
    <property type="match status" value="1"/>
</dbReference>
<dbReference type="Gene3D" id="3.40.50.2300">
    <property type="match status" value="1"/>
</dbReference>
<feature type="transmembrane region" description="Helical" evidence="9">
    <location>
        <begin position="345"/>
        <end position="368"/>
    </location>
</feature>
<proteinExistence type="predicted"/>
<feature type="coiled-coil region" evidence="8">
    <location>
        <begin position="414"/>
        <end position="451"/>
    </location>
</feature>
<dbReference type="InterPro" id="IPR011006">
    <property type="entry name" value="CheY-like_superfamily"/>
</dbReference>
<dbReference type="CDD" id="cd16922">
    <property type="entry name" value="HATPase_EvgS-ArcB-TorS-like"/>
    <property type="match status" value="1"/>
</dbReference>
<dbReference type="InterPro" id="IPR004358">
    <property type="entry name" value="Sig_transdc_His_kin-like_C"/>
</dbReference>
<dbReference type="SMART" id="SM00448">
    <property type="entry name" value="REC"/>
    <property type="match status" value="1"/>
</dbReference>
<dbReference type="InterPro" id="IPR003661">
    <property type="entry name" value="HisK_dim/P_dom"/>
</dbReference>
<gene>
    <name evidence="13" type="ORF">ATL17_1218</name>
</gene>
<dbReference type="CDD" id="cd22890">
    <property type="entry name" value="ChiS-DBD"/>
    <property type="match status" value="1"/>
</dbReference>
<dbReference type="InterPro" id="IPR005467">
    <property type="entry name" value="His_kinase_dom"/>
</dbReference>
<evidence type="ECO:0000256" key="4">
    <source>
        <dbReference type="ARBA" id="ARBA00022553"/>
    </source>
</evidence>
<dbReference type="Pfam" id="PF02518">
    <property type="entry name" value="HATPase_c"/>
    <property type="match status" value="1"/>
</dbReference>
<evidence type="ECO:0000256" key="1">
    <source>
        <dbReference type="ARBA" id="ARBA00000085"/>
    </source>
</evidence>
<dbReference type="Pfam" id="PF00512">
    <property type="entry name" value="HisKA"/>
    <property type="match status" value="1"/>
</dbReference>
<accession>A0A4R6VUP0</accession>
<comment type="catalytic activity">
    <reaction evidence="1">
        <text>ATP + protein L-histidine = ADP + protein N-phospho-L-histidine.</text>
        <dbReference type="EC" id="2.7.13.3"/>
    </reaction>
</comment>
<dbReference type="Gene3D" id="3.30.565.10">
    <property type="entry name" value="Histidine kinase-like ATPase, C-terminal domain"/>
    <property type="match status" value="1"/>
</dbReference>
<dbReference type="PANTHER" id="PTHR43047">
    <property type="entry name" value="TWO-COMPONENT HISTIDINE PROTEIN KINASE"/>
    <property type="match status" value="1"/>
</dbReference>
<evidence type="ECO:0000313" key="13">
    <source>
        <dbReference type="EMBL" id="TDQ67211.1"/>
    </source>
</evidence>
<dbReference type="InterPro" id="IPR035965">
    <property type="entry name" value="PAS-like_dom_sf"/>
</dbReference>
<dbReference type="InterPro" id="IPR003660">
    <property type="entry name" value="HAMP_dom"/>
</dbReference>
<feature type="transmembrane region" description="Helical" evidence="9">
    <location>
        <begin position="20"/>
        <end position="42"/>
    </location>
</feature>
<protein>
    <recommendedName>
        <fullName evidence="3">histidine kinase</fullName>
        <ecNumber evidence="3">2.7.13.3</ecNumber>
    </recommendedName>
</protein>
<feature type="domain" description="HAMP" evidence="12">
    <location>
        <begin position="369"/>
        <end position="422"/>
    </location>
</feature>
<dbReference type="Gene3D" id="3.30.450.20">
    <property type="entry name" value="PAS domain"/>
    <property type="match status" value="2"/>
</dbReference>
<evidence type="ECO:0000259" key="12">
    <source>
        <dbReference type="PROSITE" id="PS50885"/>
    </source>
</evidence>
<dbReference type="Gene3D" id="1.10.8.500">
    <property type="entry name" value="HAMP domain in histidine kinase"/>
    <property type="match status" value="1"/>
</dbReference>
<sequence length="1117" mass="123505">MDYMRPNKMAPRGLHARLLLAFTGISLIPLLIVSATFFYVLIANLEDENFAKLEFVNEAKQAEIRQYLQFASRQADSLSQTNIVRYSIGEFYGFSYGFREISPEPEEAARILRAAFGVGGTASRADRDKLISTALIYDNMHAQFHGEYQAFIDSAEYDNLYLVNNQGRIVYSVEKDNYLATSIYGPLANAPVAQISQKLLSTEEDLGIVFHDFDEDAVTGHFAAYLAVKVKFYSRPSGVVVFRLPTNGVERLVQSETREAGRVFLLSSNRQVLSHPSESDYTIGDKPGAARTLRPTSDRETAKVSNGLTNGPALAAFGGVRVFDRDWLLVSEVPTSQAYASVNTLIATVSALALLAIPILFFIATRLASSATRPILRITNTAEAIAAGDLNRTMPDIEKPIELKRLADSFGRMRDAVRDQLSQINANVAAIEEKNAQLEEADRMKDTFLANTSHELRTPLNGIVGISETLTAGAAGDLSERQRSQLQLITFSARKLSRLVDDLLDLYRIRQGRMRLDMHPVDVATSVRNVLLLSEPLLRGEPVTLEVDIAKDTPLVMADPVRLEQILHNLVGNAIKYTEAGTIRITAEAQDGTVQISIADTGMGISEADLGRMFKPLEQADGVDTARKTGGTGLGLTIARHLATILGGELWANSTLGEGSVFTLKLKSATAKDFELEGAPAIARQSEGYQEKLNSSDESWLQEDQPIKDGVPEILVVDDEPINLQVLRNVLLPQGFGVRTADNGATALELIDKHRPNLIILDVMMPDLSGLEVARRLRERFDRLELPIIMVTARSRTRDIIAGLEAGANDYVVKPFVKDELLARVDTLLEAQRARMASAENAQLHAEMKRRIQVEDALRLSQTRMAGLLDSLNVGLWCVEETGDLFYTNRFAQDWLGIQAGTRANIKQLVSEQEFGELLANCREDGAARLENVHLKNKDEKVSLHAFEMDQEVGGGLNIIILPSSNGDWANAPDPAILRRALDTIEVPSIASTAVSTESNERTDDNNDAYRQTTVELMCQALNIWQKCSKKSKFDFAEQSGIWRVHLDRSSLQTRTLDKYFSIDTLPQNPRWRDVLATADYVLNHCAEGDMQTELKALKSLRDQVKQMVLDGAAKIG</sequence>
<dbReference type="PRINTS" id="PR00344">
    <property type="entry name" value="BCTRLSENSOR"/>
</dbReference>
<evidence type="ECO:0000259" key="10">
    <source>
        <dbReference type="PROSITE" id="PS50109"/>
    </source>
</evidence>
<feature type="domain" description="Histidine kinase" evidence="10">
    <location>
        <begin position="451"/>
        <end position="670"/>
    </location>
</feature>
<dbReference type="SMART" id="SM00388">
    <property type="entry name" value="HisKA"/>
    <property type="match status" value="1"/>
</dbReference>
<keyword evidence="6 13" id="KW-0418">Kinase</keyword>
<keyword evidence="9" id="KW-0812">Transmembrane</keyword>
<dbReference type="SUPFAM" id="SSF47384">
    <property type="entry name" value="Homodimeric domain of signal transducing histidine kinase"/>
    <property type="match status" value="1"/>
</dbReference>
<dbReference type="CDD" id="cd06225">
    <property type="entry name" value="HAMP"/>
    <property type="match status" value="1"/>
</dbReference>
<dbReference type="PROSITE" id="PS50109">
    <property type="entry name" value="HIS_KIN"/>
    <property type="match status" value="1"/>
</dbReference>
<dbReference type="SMART" id="SM00304">
    <property type="entry name" value="HAMP"/>
    <property type="match status" value="1"/>
</dbReference>
<dbReference type="CDD" id="cd17574">
    <property type="entry name" value="REC_OmpR"/>
    <property type="match status" value="1"/>
</dbReference>
<evidence type="ECO:0000256" key="3">
    <source>
        <dbReference type="ARBA" id="ARBA00012438"/>
    </source>
</evidence>
<evidence type="ECO:0000259" key="11">
    <source>
        <dbReference type="PROSITE" id="PS50110"/>
    </source>
</evidence>
<dbReference type="SUPFAM" id="SSF158472">
    <property type="entry name" value="HAMP domain-like"/>
    <property type="match status" value="1"/>
</dbReference>
<evidence type="ECO:0000313" key="14">
    <source>
        <dbReference type="Proteomes" id="UP000295391"/>
    </source>
</evidence>
<evidence type="ECO:0000256" key="5">
    <source>
        <dbReference type="ARBA" id="ARBA00022679"/>
    </source>
</evidence>
<dbReference type="EC" id="2.7.13.3" evidence="3"/>
<dbReference type="AlphaFoldDB" id="A0A4R6VUP0"/>
<dbReference type="EMBL" id="SNYR01000001">
    <property type="protein sequence ID" value="TDQ67211.1"/>
    <property type="molecule type" value="Genomic_DNA"/>
</dbReference>
<feature type="modified residue" description="4-aspartylphosphate" evidence="7">
    <location>
        <position position="762"/>
    </location>
</feature>
<dbReference type="PROSITE" id="PS50110">
    <property type="entry name" value="RESPONSE_REGULATORY"/>
    <property type="match status" value="1"/>
</dbReference>
<dbReference type="SUPFAM" id="SSF55874">
    <property type="entry name" value="ATPase domain of HSP90 chaperone/DNA topoisomerase II/histidine kinase"/>
    <property type="match status" value="1"/>
</dbReference>
<dbReference type="InterPro" id="IPR001789">
    <property type="entry name" value="Sig_transdc_resp-reg_receiver"/>
</dbReference>
<evidence type="ECO:0000256" key="2">
    <source>
        <dbReference type="ARBA" id="ARBA00004370"/>
    </source>
</evidence>
<feature type="domain" description="Response regulatory" evidence="11">
    <location>
        <begin position="713"/>
        <end position="829"/>
    </location>
</feature>
<evidence type="ECO:0000256" key="9">
    <source>
        <dbReference type="SAM" id="Phobius"/>
    </source>
</evidence>
<keyword evidence="9" id="KW-0472">Membrane</keyword>
<dbReference type="SUPFAM" id="SSF52172">
    <property type="entry name" value="CheY-like"/>
    <property type="match status" value="1"/>
</dbReference>
<dbReference type="GO" id="GO:0000155">
    <property type="term" value="F:phosphorelay sensor kinase activity"/>
    <property type="evidence" value="ECO:0007669"/>
    <property type="project" value="InterPro"/>
</dbReference>
<keyword evidence="14" id="KW-1185">Reference proteome</keyword>
<evidence type="ECO:0000256" key="8">
    <source>
        <dbReference type="SAM" id="Coils"/>
    </source>
</evidence>
<keyword evidence="8" id="KW-0175">Coiled coil</keyword>
<dbReference type="Pfam" id="PF00672">
    <property type="entry name" value="HAMP"/>
    <property type="match status" value="1"/>
</dbReference>
<dbReference type="InterPro" id="IPR036890">
    <property type="entry name" value="HATPase_C_sf"/>
</dbReference>
<dbReference type="CDD" id="cd00082">
    <property type="entry name" value="HisKA"/>
    <property type="match status" value="1"/>
</dbReference>
<dbReference type="InterPro" id="IPR036097">
    <property type="entry name" value="HisK_dim/P_sf"/>
</dbReference>
<keyword evidence="9" id="KW-1133">Transmembrane helix</keyword>
<comment type="subcellular location">
    <subcellularLocation>
        <location evidence="2">Membrane</location>
    </subcellularLocation>
</comment>
<organism evidence="13 14">
    <name type="scientific">Maritalea mobilis</name>
    <dbReference type="NCBI Taxonomy" id="483324"/>
    <lineage>
        <taxon>Bacteria</taxon>
        <taxon>Pseudomonadati</taxon>
        <taxon>Pseudomonadota</taxon>
        <taxon>Alphaproteobacteria</taxon>
        <taxon>Hyphomicrobiales</taxon>
        <taxon>Devosiaceae</taxon>
        <taxon>Maritalea</taxon>
    </lineage>
</organism>
<keyword evidence="4 7" id="KW-0597">Phosphoprotein</keyword>
<evidence type="ECO:0000256" key="7">
    <source>
        <dbReference type="PROSITE-ProRule" id="PRU00169"/>
    </source>
</evidence>
<evidence type="ECO:0000256" key="6">
    <source>
        <dbReference type="ARBA" id="ARBA00022777"/>
    </source>
</evidence>
<dbReference type="PROSITE" id="PS50885">
    <property type="entry name" value="HAMP"/>
    <property type="match status" value="1"/>
</dbReference>
<dbReference type="Pfam" id="PF00072">
    <property type="entry name" value="Response_reg"/>
    <property type="match status" value="1"/>
</dbReference>
<comment type="caution">
    <text evidence="13">The sequence shown here is derived from an EMBL/GenBank/DDBJ whole genome shotgun (WGS) entry which is preliminary data.</text>
</comment>
<dbReference type="InterPro" id="IPR003594">
    <property type="entry name" value="HATPase_dom"/>
</dbReference>
<dbReference type="GO" id="GO:0016020">
    <property type="term" value="C:membrane"/>
    <property type="evidence" value="ECO:0007669"/>
    <property type="project" value="UniProtKB-SubCell"/>
</dbReference>
<dbReference type="FunFam" id="3.30.565.10:FF:000006">
    <property type="entry name" value="Sensor histidine kinase WalK"/>
    <property type="match status" value="1"/>
</dbReference>